<evidence type="ECO:0000313" key="2">
    <source>
        <dbReference type="EMBL" id="OBR97794.1"/>
    </source>
</evidence>
<dbReference type="PATRIC" id="fig|1705578.3.peg.2364"/>
<keyword evidence="4" id="KW-1185">Reference proteome</keyword>
<dbReference type="Proteomes" id="UP000077384">
    <property type="component" value="Unassembled WGS sequence"/>
</dbReference>
<reference evidence="1 3" key="1">
    <citation type="journal article" date="2015" name="Biotechnol. Bioeng.">
        <title>Genome sequence and phenotypic characterization of Caulobacter segnis.</title>
        <authorList>
            <person name="Patel S."/>
            <person name="Fletcher B."/>
            <person name="Scott D.C."/>
            <person name="Ely B."/>
        </authorList>
    </citation>
    <scope>NUCLEOTIDE SEQUENCE [LARGE SCALE GENOMIC DNA]</scope>
    <source>
        <strain evidence="1 3">PS02</strain>
    </source>
</reference>
<dbReference type="EMBL" id="LITQ01000031">
    <property type="protein sequence ID" value="OAA90141.1"/>
    <property type="molecule type" value="Genomic_DNA"/>
</dbReference>
<evidence type="ECO:0000313" key="4">
    <source>
        <dbReference type="Proteomes" id="UP000093694"/>
    </source>
</evidence>
<proteinExistence type="predicted"/>
<evidence type="ECO:0000313" key="3">
    <source>
        <dbReference type="Proteomes" id="UP000077384"/>
    </source>
</evidence>
<gene>
    <name evidence="2" type="ORF">CLCOS_00010</name>
    <name evidence="1" type="ORF">WX73_02105</name>
</gene>
<sequence length="126" mass="14110">MDVQKTTQDYRMNKWIKTIRECMDSGENVSPWCRNNGIKTNSYYYWLRKIRAAACKALPSINHQGQIVPMDMPKISNAISTNTAYVPSGTSQADVIVHLGSAVLEIHNSASESLIQNIIKVLRNVG</sequence>
<dbReference type="NCBIfam" id="NF047593">
    <property type="entry name" value="IS66_ISAeme5_TnpA"/>
    <property type="match status" value="1"/>
</dbReference>
<comment type="caution">
    <text evidence="1">The sequence shown here is derived from an EMBL/GenBank/DDBJ whole genome shotgun (WGS) entry which is preliminary data.</text>
</comment>
<reference evidence="2 4" key="2">
    <citation type="journal article" date="2016" name="Front. Microbiol.">
        <title>Industrial Acetogenic Biocatalysts: A Comparative Metabolic and Genomic Analysis.</title>
        <authorList>
            <person name="Bengelsdorf F."/>
            <person name="Poehlein A."/>
            <person name="Sonja S."/>
            <person name="Erz C."/>
            <person name="Hummel T."/>
            <person name="Hoffmeister S."/>
            <person name="Daniel R."/>
            <person name="Durre P."/>
        </authorList>
    </citation>
    <scope>NUCLEOTIDE SEQUENCE [LARGE SCALE GENOMIC DNA]</scope>
    <source>
        <strain evidence="2 4">PTA-10522</strain>
    </source>
</reference>
<accession>A0A168R7A8</accession>
<organism evidence="1 3">
    <name type="scientific">Clostridium coskatii</name>
    <dbReference type="NCBI Taxonomy" id="1705578"/>
    <lineage>
        <taxon>Bacteria</taxon>
        <taxon>Bacillati</taxon>
        <taxon>Bacillota</taxon>
        <taxon>Clostridia</taxon>
        <taxon>Eubacteriales</taxon>
        <taxon>Clostridiaceae</taxon>
        <taxon>Clostridium</taxon>
    </lineage>
</organism>
<evidence type="ECO:0000313" key="1">
    <source>
        <dbReference type="EMBL" id="OAA90141.1"/>
    </source>
</evidence>
<dbReference type="RefSeq" id="WP_063602069.1">
    <property type="nucleotide sequence ID" value="NZ_LITQ01000031.1"/>
</dbReference>
<dbReference type="Proteomes" id="UP000093694">
    <property type="component" value="Unassembled WGS sequence"/>
</dbReference>
<dbReference type="EMBL" id="LROR01000003">
    <property type="protein sequence ID" value="OBR97794.1"/>
    <property type="molecule type" value="Genomic_DNA"/>
</dbReference>
<name>A0A168R7A8_9CLOT</name>
<evidence type="ECO:0008006" key="5">
    <source>
        <dbReference type="Google" id="ProtNLM"/>
    </source>
</evidence>
<dbReference type="AlphaFoldDB" id="A0A168R7A8"/>
<protein>
    <recommendedName>
        <fullName evidence="5">Transposase</fullName>
    </recommendedName>
</protein>